<reference evidence="1 2" key="1">
    <citation type="submission" date="2020-05" db="EMBL/GenBank/DDBJ databases">
        <title>Identification and distribution of gene clusters putatively required for synthesis of sphingolipid metabolism inhibitors in phylogenetically diverse species of the filamentous fungus Fusarium.</title>
        <authorList>
            <person name="Kim H.-S."/>
            <person name="Busman M."/>
            <person name="Brown D.W."/>
            <person name="Divon H."/>
            <person name="Uhlig S."/>
            <person name="Proctor R.H."/>
        </authorList>
    </citation>
    <scope>NUCLEOTIDE SEQUENCE [LARGE SCALE GENOMIC DNA]</scope>
    <source>
        <strain evidence="1 2">NRRL 66235</strain>
    </source>
</reference>
<evidence type="ECO:0008006" key="3">
    <source>
        <dbReference type="Google" id="ProtNLM"/>
    </source>
</evidence>
<organism evidence="1 2">
    <name type="scientific">Fusarium mundagurra</name>
    <dbReference type="NCBI Taxonomy" id="1567541"/>
    <lineage>
        <taxon>Eukaryota</taxon>
        <taxon>Fungi</taxon>
        <taxon>Dikarya</taxon>
        <taxon>Ascomycota</taxon>
        <taxon>Pezizomycotina</taxon>
        <taxon>Sordariomycetes</taxon>
        <taxon>Hypocreomycetidae</taxon>
        <taxon>Hypocreales</taxon>
        <taxon>Nectriaceae</taxon>
        <taxon>Fusarium</taxon>
        <taxon>Fusarium fujikuroi species complex</taxon>
    </lineage>
</organism>
<dbReference type="AlphaFoldDB" id="A0A8H6D2M4"/>
<protein>
    <recommendedName>
        <fullName evidence="3">F-box domain-containing protein</fullName>
    </recommendedName>
</protein>
<evidence type="ECO:0000313" key="1">
    <source>
        <dbReference type="EMBL" id="KAF5702116.1"/>
    </source>
</evidence>
<keyword evidence="2" id="KW-1185">Reference proteome</keyword>
<sequence>MDPFNALPPEVQLKILLSINSPSSLFSITLASPAMLQRYEQEQTQVDQNLPRLEEDESRSPQEYYTCLKREKDTLLRILRKNPAFEEPAILREKARRLIKESTACDLATVAKYVRWMPPGAFILCRQSAREASIPATFEIFGSRTVAEIELGLEFTLGMWKLEGTLDSEEPIDFCFGIC</sequence>
<name>A0A8H6D2M4_9HYPO</name>
<dbReference type="OrthoDB" id="4636359at2759"/>
<gene>
    <name evidence="1" type="ORF">FMUND_13611</name>
</gene>
<proteinExistence type="predicted"/>
<dbReference type="EMBL" id="JAAOAN010000641">
    <property type="protein sequence ID" value="KAF5702116.1"/>
    <property type="molecule type" value="Genomic_DNA"/>
</dbReference>
<evidence type="ECO:0000313" key="2">
    <source>
        <dbReference type="Proteomes" id="UP000544331"/>
    </source>
</evidence>
<accession>A0A8H6D2M4</accession>
<comment type="caution">
    <text evidence="1">The sequence shown here is derived from an EMBL/GenBank/DDBJ whole genome shotgun (WGS) entry which is preliminary data.</text>
</comment>
<dbReference type="Proteomes" id="UP000544331">
    <property type="component" value="Unassembled WGS sequence"/>
</dbReference>